<evidence type="ECO:0000313" key="3">
    <source>
        <dbReference type="Proteomes" id="UP000317365"/>
    </source>
</evidence>
<proteinExistence type="predicted"/>
<evidence type="ECO:0000313" key="2">
    <source>
        <dbReference type="EMBL" id="QDL53493.1"/>
    </source>
</evidence>
<protein>
    <submittedName>
        <fullName evidence="2">HlyD family efflux transporter periplasmic adaptor subunit</fullName>
    </submittedName>
</protein>
<dbReference type="Gene3D" id="1.10.287.470">
    <property type="entry name" value="Helix hairpin bin"/>
    <property type="match status" value="1"/>
</dbReference>
<organism evidence="2 3">
    <name type="scientific">Rhodoferax aquaticus</name>
    <dbReference type="NCBI Taxonomy" id="2527691"/>
    <lineage>
        <taxon>Bacteria</taxon>
        <taxon>Pseudomonadati</taxon>
        <taxon>Pseudomonadota</taxon>
        <taxon>Betaproteobacteria</taxon>
        <taxon>Burkholderiales</taxon>
        <taxon>Comamonadaceae</taxon>
        <taxon>Rhodoferax</taxon>
    </lineage>
</organism>
<name>A0A515ELE7_9BURK</name>
<sequence length="399" mass="42075">MKNKLIWAAAGLAFLAGLVWAFWPSPMEVEVARVTQGRFARAVQEDGKTRVRERYVVSTHVAGHLARMTLVQGDSVLPGAAVAVVSPLAPALLDARSQAEQTARVGAAQAALAQARASVVAATAALAQSRVDVLRNAALVRQGFVSPAQSESTRLAELLRLSELEAARQAETAALFALEQSRAPLRDYGTAGTQAVGKSDFTVRSPVAGKMLKVLVQSEGVVQAGTGLVEIGDPARLEVVVDILTEEAAQVATGTPVQLLNWGGPGMLQGVVRYVEPAAFTKVSALGVEEQRVNVIADITSPQDVWKRLGDGFKVDVRVLVQVKDGAVMVPVSALFPIGARSGVLVLEAGRVRLQEVTVQARNGTQAWVPEGLAVNAQVVVYPDIKLQDGAKVKARPDG</sequence>
<dbReference type="RefSeq" id="WP_142809431.1">
    <property type="nucleotide sequence ID" value="NZ_CP036282.1"/>
</dbReference>
<dbReference type="GO" id="GO:0015562">
    <property type="term" value="F:efflux transmembrane transporter activity"/>
    <property type="evidence" value="ECO:0007669"/>
    <property type="project" value="TreeGrafter"/>
</dbReference>
<dbReference type="Gene3D" id="2.40.420.20">
    <property type="match status" value="1"/>
</dbReference>
<dbReference type="AlphaFoldDB" id="A0A515ELE7"/>
<reference evidence="3" key="2">
    <citation type="journal article" date="2020" name="Int. J. Syst. Evol. Microbiol.">
        <title>Genomic insights into a novel species Rhodoferax aquaticus sp. nov., isolated from freshwater.</title>
        <authorList>
            <person name="Li T."/>
            <person name="Zhuo Y."/>
            <person name="Jin C.Z."/>
            <person name="Wu X."/>
            <person name="Ko S.R."/>
            <person name="Jin F.J."/>
            <person name="Ahn C.Y."/>
            <person name="Oh H.M."/>
            <person name="Lee H.G."/>
            <person name="Jin L."/>
        </authorList>
    </citation>
    <scope>NUCLEOTIDE SEQUENCE [LARGE SCALE GENOMIC DNA]</scope>
    <source>
        <strain evidence="3">Gr-4</strain>
    </source>
</reference>
<reference evidence="3" key="1">
    <citation type="submission" date="2019-02" db="EMBL/GenBank/DDBJ databases">
        <title>Complete genome sequence of Rhodoferax sp. Gr-4.</title>
        <authorList>
            <person name="Jin L."/>
        </authorList>
    </citation>
    <scope>NUCLEOTIDE SEQUENCE [LARGE SCALE GENOMIC DNA]</scope>
    <source>
        <strain evidence="3">Gr-4</strain>
    </source>
</reference>
<dbReference type="Pfam" id="PF25989">
    <property type="entry name" value="YknX_C"/>
    <property type="match status" value="1"/>
</dbReference>
<keyword evidence="3" id="KW-1185">Reference proteome</keyword>
<accession>A0A515ELE7</accession>
<evidence type="ECO:0000259" key="1">
    <source>
        <dbReference type="Pfam" id="PF25989"/>
    </source>
</evidence>
<dbReference type="Gene3D" id="2.40.50.100">
    <property type="match status" value="1"/>
</dbReference>
<dbReference type="PANTHER" id="PTHR30469">
    <property type="entry name" value="MULTIDRUG RESISTANCE PROTEIN MDTA"/>
    <property type="match status" value="1"/>
</dbReference>
<dbReference type="EMBL" id="CP036282">
    <property type="protein sequence ID" value="QDL53493.1"/>
    <property type="molecule type" value="Genomic_DNA"/>
</dbReference>
<dbReference type="InterPro" id="IPR058637">
    <property type="entry name" value="YknX-like_C"/>
</dbReference>
<dbReference type="KEGG" id="rhg:EXZ61_04495"/>
<dbReference type="Proteomes" id="UP000317365">
    <property type="component" value="Chromosome"/>
</dbReference>
<gene>
    <name evidence="2" type="ORF">EXZ61_04495</name>
</gene>
<dbReference type="GO" id="GO:1990281">
    <property type="term" value="C:efflux pump complex"/>
    <property type="evidence" value="ECO:0007669"/>
    <property type="project" value="TreeGrafter"/>
</dbReference>
<dbReference type="Gene3D" id="2.40.30.170">
    <property type="match status" value="1"/>
</dbReference>
<dbReference type="PANTHER" id="PTHR30469:SF15">
    <property type="entry name" value="HLYD FAMILY OF SECRETION PROTEINS"/>
    <property type="match status" value="1"/>
</dbReference>
<feature type="domain" description="YknX-like C-terminal permuted SH3-like" evidence="1">
    <location>
        <begin position="328"/>
        <end position="394"/>
    </location>
</feature>